<dbReference type="SUPFAM" id="SSF56300">
    <property type="entry name" value="Metallo-dependent phosphatases"/>
    <property type="match status" value="1"/>
</dbReference>
<keyword evidence="1" id="KW-0479">Metal-binding</keyword>
<evidence type="ECO:0000313" key="7">
    <source>
        <dbReference type="Proteomes" id="UP001139646"/>
    </source>
</evidence>
<dbReference type="PANTHER" id="PTHR42988:SF2">
    <property type="entry name" value="CYCLIC NUCLEOTIDE PHOSPHODIESTERASE CBUA0032-RELATED"/>
    <property type="match status" value="1"/>
</dbReference>
<evidence type="ECO:0000256" key="3">
    <source>
        <dbReference type="ARBA" id="ARBA00023004"/>
    </source>
</evidence>
<comment type="caution">
    <text evidence="6">The sequence shown here is derived from an EMBL/GenBank/DDBJ whole genome shotgun (WGS) entry which is preliminary data.</text>
</comment>
<feature type="domain" description="Calcineurin-like phosphoesterase" evidence="5">
    <location>
        <begin position="9"/>
        <end position="199"/>
    </location>
</feature>
<dbReference type="InterPro" id="IPR029052">
    <property type="entry name" value="Metallo-depent_PP-like"/>
</dbReference>
<dbReference type="Proteomes" id="UP001139646">
    <property type="component" value="Unassembled WGS sequence"/>
</dbReference>
<organism evidence="6 7">
    <name type="scientific">Colwellia maritima</name>
    <dbReference type="NCBI Taxonomy" id="2912588"/>
    <lineage>
        <taxon>Bacteria</taxon>
        <taxon>Pseudomonadati</taxon>
        <taxon>Pseudomonadota</taxon>
        <taxon>Gammaproteobacteria</taxon>
        <taxon>Alteromonadales</taxon>
        <taxon>Colwelliaceae</taxon>
        <taxon>Colwellia</taxon>
    </lineage>
</organism>
<dbReference type="Pfam" id="PF00149">
    <property type="entry name" value="Metallophos"/>
    <property type="match status" value="1"/>
</dbReference>
<proteinExistence type="inferred from homology"/>
<dbReference type="RefSeq" id="WP_242284454.1">
    <property type="nucleotide sequence ID" value="NZ_JAKKSL010000001.1"/>
</dbReference>
<protein>
    <submittedName>
        <fullName evidence="6">Metallophosphoesterase</fullName>
    </submittedName>
</protein>
<comment type="similarity">
    <text evidence="4">Belongs to the cyclic nucleotide phosphodiesterase class-III family.</text>
</comment>
<accession>A0ABS9WZ49</accession>
<sequence>MSNLKKTFVIAQFSDCHLFADKQAKHFGADVWQNLTRVLADIAQRDSIDCVVFTGDLTQDHTEVSYQHFVQAIKQAKLSVPVHFLAGNHDDRELLTKYLKGPDFDTNNTINHDFWQIQLLDSKSDTPSGLVNQQCLQALPAQMDEHKYQLLMMHHHPVNVGYYIDKHGLLEQDIFWKNIVRLNKAKINIKAIACGHVHRATHLTQFNVEVYTCPATSVQFGDTKENLGSILPSYRLFYLANNGAISSDIISL</sequence>
<dbReference type="InterPro" id="IPR004843">
    <property type="entry name" value="Calcineurin-like_PHP"/>
</dbReference>
<dbReference type="Gene3D" id="3.60.21.10">
    <property type="match status" value="1"/>
</dbReference>
<gene>
    <name evidence="6" type="ORF">L3081_07100</name>
</gene>
<dbReference type="InterPro" id="IPR050884">
    <property type="entry name" value="CNP_phosphodiesterase-III"/>
</dbReference>
<dbReference type="PANTHER" id="PTHR42988">
    <property type="entry name" value="PHOSPHOHYDROLASE"/>
    <property type="match status" value="1"/>
</dbReference>
<evidence type="ECO:0000259" key="5">
    <source>
        <dbReference type="Pfam" id="PF00149"/>
    </source>
</evidence>
<evidence type="ECO:0000256" key="2">
    <source>
        <dbReference type="ARBA" id="ARBA00022801"/>
    </source>
</evidence>
<evidence type="ECO:0000256" key="1">
    <source>
        <dbReference type="ARBA" id="ARBA00022723"/>
    </source>
</evidence>
<evidence type="ECO:0000313" key="6">
    <source>
        <dbReference type="EMBL" id="MCI2283201.1"/>
    </source>
</evidence>
<evidence type="ECO:0000256" key="4">
    <source>
        <dbReference type="ARBA" id="ARBA00025742"/>
    </source>
</evidence>
<keyword evidence="7" id="KW-1185">Reference proteome</keyword>
<name>A0ABS9WZ49_9GAMM</name>
<keyword evidence="3" id="KW-0408">Iron</keyword>
<keyword evidence="2" id="KW-0378">Hydrolase</keyword>
<dbReference type="EMBL" id="JAKKSL010000001">
    <property type="protein sequence ID" value="MCI2283201.1"/>
    <property type="molecule type" value="Genomic_DNA"/>
</dbReference>
<reference evidence="6" key="1">
    <citation type="submission" date="2022-01" db="EMBL/GenBank/DDBJ databases">
        <title>Colwellia maritima, isolated from seawater.</title>
        <authorList>
            <person name="Kristyanto S."/>
            <person name="Jung J."/>
            <person name="Jeon C.O."/>
        </authorList>
    </citation>
    <scope>NUCLEOTIDE SEQUENCE</scope>
    <source>
        <strain evidence="6">MSW7</strain>
    </source>
</reference>